<evidence type="ECO:0000313" key="3">
    <source>
        <dbReference type="Proteomes" id="UP000316406"/>
    </source>
</evidence>
<keyword evidence="3" id="KW-1185">Reference proteome</keyword>
<comment type="caution">
    <text evidence="2">The sequence shown here is derived from an EMBL/GenBank/DDBJ whole genome shotgun (WGS) entry which is preliminary data.</text>
</comment>
<proteinExistence type="predicted"/>
<dbReference type="AlphaFoldDB" id="A0A556CRB5"/>
<evidence type="ECO:0000256" key="1">
    <source>
        <dbReference type="SAM" id="MobiDB-lite"/>
    </source>
</evidence>
<accession>A0A556CRB5</accession>
<dbReference type="OrthoDB" id="9800865at2"/>
<sequence length="81" mass="9036">MPTADGETQTNSLYEANDKCSAPMPDQFALKNLKDPVEGQQRAIPQTFSLSWNKPSFRKVESSVRNFNDAGLDCSDHEDNT</sequence>
<dbReference type="RefSeq" id="WP_143920831.1">
    <property type="nucleotide sequence ID" value="NZ_VLTK01000001.1"/>
</dbReference>
<feature type="region of interest" description="Disordered" evidence="1">
    <location>
        <begin position="1"/>
        <end position="21"/>
    </location>
</feature>
<feature type="compositionally biased region" description="Polar residues" evidence="1">
    <location>
        <begin position="1"/>
        <end position="14"/>
    </location>
</feature>
<reference evidence="2 3" key="1">
    <citation type="submission" date="2019-07" db="EMBL/GenBank/DDBJ databases">
        <title>Draft genome sequence of Brevibacterium aurantiacum XU54 isolated from Xinjiang China.</title>
        <authorList>
            <person name="Xu X."/>
        </authorList>
    </citation>
    <scope>NUCLEOTIDE SEQUENCE [LARGE SCALE GENOMIC DNA]</scope>
    <source>
        <strain evidence="2 3">XU54</strain>
    </source>
</reference>
<organism evidence="2 3">
    <name type="scientific">Brevibacterium aurantiacum</name>
    <dbReference type="NCBI Taxonomy" id="273384"/>
    <lineage>
        <taxon>Bacteria</taxon>
        <taxon>Bacillati</taxon>
        <taxon>Actinomycetota</taxon>
        <taxon>Actinomycetes</taxon>
        <taxon>Micrococcales</taxon>
        <taxon>Brevibacteriaceae</taxon>
        <taxon>Brevibacterium</taxon>
    </lineage>
</organism>
<name>A0A556CRB5_BREAU</name>
<dbReference type="Proteomes" id="UP000316406">
    <property type="component" value="Unassembled WGS sequence"/>
</dbReference>
<evidence type="ECO:0000313" key="2">
    <source>
        <dbReference type="EMBL" id="TSI19698.1"/>
    </source>
</evidence>
<gene>
    <name evidence="2" type="ORF">FO013_01765</name>
</gene>
<protein>
    <submittedName>
        <fullName evidence="2">Uncharacterized protein</fullName>
    </submittedName>
</protein>
<dbReference type="EMBL" id="VLTK01000001">
    <property type="protein sequence ID" value="TSI19698.1"/>
    <property type="molecule type" value="Genomic_DNA"/>
</dbReference>